<dbReference type="InterPro" id="IPR001752">
    <property type="entry name" value="Kinesin_motor_dom"/>
</dbReference>
<evidence type="ECO:0000256" key="6">
    <source>
        <dbReference type="SAM" id="Coils"/>
    </source>
</evidence>
<dbReference type="PRINTS" id="PR00380">
    <property type="entry name" value="KINESINHEAVY"/>
</dbReference>
<dbReference type="PROSITE" id="PS50067">
    <property type="entry name" value="KINESIN_MOTOR_2"/>
    <property type="match status" value="1"/>
</dbReference>
<feature type="coiled-coil region" evidence="6">
    <location>
        <begin position="493"/>
        <end position="537"/>
    </location>
</feature>
<comment type="caution">
    <text evidence="9">The sequence shown here is derived from an EMBL/GenBank/DDBJ whole genome shotgun (WGS) entry which is preliminary data.</text>
</comment>
<protein>
    <recommendedName>
        <fullName evidence="5">Kinesin-like protein</fullName>
    </recommendedName>
</protein>
<evidence type="ECO:0000256" key="1">
    <source>
        <dbReference type="ARBA" id="ARBA00022741"/>
    </source>
</evidence>
<keyword evidence="6" id="KW-0175">Coiled coil</keyword>
<evidence type="ECO:0000256" key="5">
    <source>
        <dbReference type="RuleBase" id="RU000394"/>
    </source>
</evidence>
<dbReference type="Proteomes" id="UP000708148">
    <property type="component" value="Unassembled WGS sequence"/>
</dbReference>
<keyword evidence="3 4" id="KW-0505">Motor protein</keyword>
<feature type="region of interest" description="Disordered" evidence="7">
    <location>
        <begin position="618"/>
        <end position="645"/>
    </location>
</feature>
<dbReference type="AlphaFoldDB" id="A0A8S1IMB7"/>
<feature type="binding site" evidence="4">
    <location>
        <begin position="52"/>
        <end position="59"/>
    </location>
    <ligand>
        <name>ATP</name>
        <dbReference type="ChEBI" id="CHEBI:30616"/>
    </ligand>
</feature>
<dbReference type="GO" id="GO:0005874">
    <property type="term" value="C:microtubule"/>
    <property type="evidence" value="ECO:0007669"/>
    <property type="project" value="UniProtKB-KW"/>
</dbReference>
<dbReference type="Gene3D" id="3.40.850.10">
    <property type="entry name" value="Kinesin motor domain"/>
    <property type="match status" value="1"/>
</dbReference>
<gene>
    <name evidence="9" type="ORF">OSTQU699_LOCUS1584</name>
</gene>
<evidence type="ECO:0000259" key="8">
    <source>
        <dbReference type="PROSITE" id="PS50067"/>
    </source>
</evidence>
<proteinExistence type="inferred from homology"/>
<dbReference type="GO" id="GO:0003777">
    <property type="term" value="F:microtubule motor activity"/>
    <property type="evidence" value="ECO:0007669"/>
    <property type="project" value="InterPro"/>
</dbReference>
<dbReference type="InterPro" id="IPR036961">
    <property type="entry name" value="Kinesin_motor_dom_sf"/>
</dbReference>
<dbReference type="GO" id="GO:0005524">
    <property type="term" value="F:ATP binding"/>
    <property type="evidence" value="ECO:0007669"/>
    <property type="project" value="UniProtKB-UniRule"/>
</dbReference>
<feature type="domain" description="Kinesin motor" evidence="8">
    <location>
        <begin position="1"/>
        <end position="304"/>
    </location>
</feature>
<comment type="similarity">
    <text evidence="4 5">Belongs to the TRAFAC class myosin-kinesin ATPase superfamily. Kinesin family.</text>
</comment>
<evidence type="ECO:0000256" key="7">
    <source>
        <dbReference type="SAM" id="MobiDB-lite"/>
    </source>
</evidence>
<evidence type="ECO:0000313" key="10">
    <source>
        <dbReference type="Proteomes" id="UP000708148"/>
    </source>
</evidence>
<dbReference type="Pfam" id="PF23735">
    <property type="entry name" value="KIF9"/>
    <property type="match status" value="1"/>
</dbReference>
<organism evidence="9 10">
    <name type="scientific">Ostreobium quekettii</name>
    <dbReference type="NCBI Taxonomy" id="121088"/>
    <lineage>
        <taxon>Eukaryota</taxon>
        <taxon>Viridiplantae</taxon>
        <taxon>Chlorophyta</taxon>
        <taxon>core chlorophytes</taxon>
        <taxon>Ulvophyceae</taxon>
        <taxon>TCBD clade</taxon>
        <taxon>Bryopsidales</taxon>
        <taxon>Ostreobineae</taxon>
        <taxon>Ostreobiaceae</taxon>
        <taxon>Ostreobium</taxon>
    </lineage>
</organism>
<evidence type="ECO:0000256" key="2">
    <source>
        <dbReference type="ARBA" id="ARBA00022840"/>
    </source>
</evidence>
<evidence type="ECO:0000256" key="3">
    <source>
        <dbReference type="ARBA" id="ARBA00023175"/>
    </source>
</evidence>
<dbReference type="InterPro" id="IPR019821">
    <property type="entry name" value="Kinesin_motor_CS"/>
</dbReference>
<keyword evidence="10" id="KW-1185">Reference proteome</keyword>
<feature type="compositionally biased region" description="Polar residues" evidence="7">
    <location>
        <begin position="454"/>
        <end position="463"/>
    </location>
</feature>
<dbReference type="Pfam" id="PF00225">
    <property type="entry name" value="Kinesin"/>
    <property type="match status" value="1"/>
</dbReference>
<evidence type="ECO:0000256" key="4">
    <source>
        <dbReference type="PROSITE-ProRule" id="PRU00283"/>
    </source>
</evidence>
<dbReference type="PANTHER" id="PTHR47968">
    <property type="entry name" value="CENTROMERE PROTEIN E"/>
    <property type="match status" value="1"/>
</dbReference>
<feature type="region of interest" description="Disordered" evidence="7">
    <location>
        <begin position="429"/>
        <end position="467"/>
    </location>
</feature>
<accession>A0A8S1IMB7</accession>
<reference evidence="9" key="1">
    <citation type="submission" date="2020-12" db="EMBL/GenBank/DDBJ databases">
        <authorList>
            <person name="Iha C."/>
        </authorList>
    </citation>
    <scope>NUCLEOTIDE SEQUENCE</scope>
</reference>
<keyword evidence="1 4" id="KW-0547">Nucleotide-binding</keyword>
<dbReference type="PANTHER" id="PTHR47968:SF67">
    <property type="entry name" value="KINESIN MOTOR DOMAIN-CONTAINING PROTEIN"/>
    <property type="match status" value="1"/>
</dbReference>
<keyword evidence="2 4" id="KW-0067">ATP-binding</keyword>
<name>A0A8S1IMB7_9CHLO</name>
<feature type="coiled-coil region" evidence="6">
    <location>
        <begin position="566"/>
        <end position="600"/>
    </location>
</feature>
<dbReference type="InterPro" id="IPR056524">
    <property type="entry name" value="KIF6/9_C"/>
</dbReference>
<sequence length="727" mass="82233">MRYVNNQRERYHFKFNGMLGEDAKQDRVFDVVAKDVVLGALEGVNGTIFAYGQTGSGKTFTITGGPDRYSERGLIPRSISLIFGEAEKRSDHTFLIHISYSEIYNDAIYDLLDPDREVEDLEDLPRVRVREDEEGNVVMQNLRTCRASNEEDALALLFLGDTNRTISETPMNMASSRSHCIFSVIVEARKIGEDVVRRSKLNLVDLAGSERVKKMGIDGNTLVEARYINLSLHFLEQVIVALQERSIGHSRPHVPYRNSAMTLVLKDSLGGNCRTSMIANITFEQMHVDESISTCKFAQRVAMIANEVVVNEELDPQLVIKRLKKEVHDLKEDLRMLKGEEADRGPLTEEERERLGKDVAEYCADTSPEATLTITGGMLFVNAGGVFAKCDKDVQEYIQKLRLQIEQRDNEINVLVALLQKEKGNRIGEATFSDNSKQPQPVNEPKQPKADMNTAANGGASQSNKDHADLTNVDALVDRNKSFELFRKSYRRNQAIEDNKTTLRDKYEAAKAKGKQLNEAKEKINQLKAMIEQIRIKRSVARIVDRSMEDEPIETDPEEIKAKAALEKEKSKYKEAFYALRELKKEIEHLQMLLEQSRVRLQKDFELWLRLTARQQQESRVLHPHDDNSAADAEPSTALSVDCSQQTNTNAQRKVAWAENERPGATQDSQKNALGISNAYLQHLGLSDVDLKAVEAARPFLTGNSEADRDIIKFYEARAKLLKAYPQ</sequence>
<dbReference type="GO" id="GO:0008017">
    <property type="term" value="F:microtubule binding"/>
    <property type="evidence" value="ECO:0007669"/>
    <property type="project" value="InterPro"/>
</dbReference>
<feature type="compositionally biased region" description="Polar residues" evidence="7">
    <location>
        <begin position="432"/>
        <end position="441"/>
    </location>
</feature>
<dbReference type="SMART" id="SM00129">
    <property type="entry name" value="KISc"/>
    <property type="match status" value="1"/>
</dbReference>
<dbReference type="SUPFAM" id="SSF52540">
    <property type="entry name" value="P-loop containing nucleoside triphosphate hydrolases"/>
    <property type="match status" value="1"/>
</dbReference>
<dbReference type="GO" id="GO:0007018">
    <property type="term" value="P:microtubule-based movement"/>
    <property type="evidence" value="ECO:0007669"/>
    <property type="project" value="InterPro"/>
</dbReference>
<dbReference type="InterPro" id="IPR027640">
    <property type="entry name" value="Kinesin-like_fam"/>
</dbReference>
<dbReference type="OrthoDB" id="3176171at2759"/>
<evidence type="ECO:0000313" key="9">
    <source>
        <dbReference type="EMBL" id="CAD7696223.1"/>
    </source>
</evidence>
<dbReference type="InterPro" id="IPR027417">
    <property type="entry name" value="P-loop_NTPase"/>
</dbReference>
<dbReference type="EMBL" id="CAJHUC010000447">
    <property type="protein sequence ID" value="CAD7696223.1"/>
    <property type="molecule type" value="Genomic_DNA"/>
</dbReference>
<dbReference type="PROSITE" id="PS00411">
    <property type="entry name" value="KINESIN_MOTOR_1"/>
    <property type="match status" value="1"/>
</dbReference>
<keyword evidence="5" id="KW-0493">Microtubule</keyword>